<evidence type="ECO:0000256" key="2">
    <source>
        <dbReference type="ARBA" id="ARBA00023136"/>
    </source>
</evidence>
<dbReference type="InterPro" id="IPR041544">
    <property type="entry name" value="MotY_N"/>
</dbReference>
<dbReference type="AlphaFoldDB" id="A0A081ND45"/>
<evidence type="ECO:0000259" key="5">
    <source>
        <dbReference type="PROSITE" id="PS51123"/>
    </source>
</evidence>
<dbReference type="InterPro" id="IPR036737">
    <property type="entry name" value="OmpA-like_sf"/>
</dbReference>
<proteinExistence type="predicted"/>
<dbReference type="InterPro" id="IPR050330">
    <property type="entry name" value="Bact_OuterMem_StrucFunc"/>
</dbReference>
<evidence type="ECO:0000256" key="4">
    <source>
        <dbReference type="SAM" id="SignalP"/>
    </source>
</evidence>
<comment type="subcellular location">
    <subcellularLocation>
        <location evidence="1">Cell outer membrane</location>
    </subcellularLocation>
</comment>
<dbReference type="Proteomes" id="UP000028073">
    <property type="component" value="Unassembled WGS sequence"/>
</dbReference>
<dbReference type="PRINTS" id="PR01021">
    <property type="entry name" value="OMPADOMAIN"/>
</dbReference>
<sequence>MSGRLLSSILILLITSILGAQAAHAELFKAELDESEWRFKSSPFLCELTHPVPRFGHIHFLAEAGEPLKMAIESPWMMDFSGSLTFGTSPAPWQHGQRPEIIGMKNFSELNAPITLGVLRLLEKIQSGHWAELNLQRPDHPLWKIKLSGVGFREPYLSFNRCRTQLLPANFDQLRFTTVLYRSGKSILTKAQRKELDKIIRYMKTDSRVARIEVDGHSDRLGTALGNRKISRLRAERIQDYMHEEGIAKSRIVIRFHGSRYPLNKGNTKELRAKNRRVELRLVRLINPES</sequence>
<keyword evidence="2 3" id="KW-0472">Membrane</keyword>
<name>A0A081ND45_9GAMM</name>
<dbReference type="PANTHER" id="PTHR30329">
    <property type="entry name" value="STATOR ELEMENT OF FLAGELLAR MOTOR COMPLEX"/>
    <property type="match status" value="1"/>
</dbReference>
<feature type="domain" description="OmpA-like" evidence="5">
    <location>
        <begin position="168"/>
        <end position="286"/>
    </location>
</feature>
<evidence type="ECO:0000313" key="6">
    <source>
        <dbReference type="EMBL" id="KEQ16368.1"/>
    </source>
</evidence>
<protein>
    <recommendedName>
        <fullName evidence="5">OmpA-like domain-containing protein</fullName>
    </recommendedName>
</protein>
<gene>
    <name evidence="6" type="ORF">GZ78_21035</name>
</gene>
<dbReference type="PROSITE" id="PS51123">
    <property type="entry name" value="OMPA_2"/>
    <property type="match status" value="1"/>
</dbReference>
<dbReference type="Pfam" id="PF18393">
    <property type="entry name" value="MotY_N"/>
    <property type="match status" value="1"/>
</dbReference>
<dbReference type="GO" id="GO:0009279">
    <property type="term" value="C:cell outer membrane"/>
    <property type="evidence" value="ECO:0007669"/>
    <property type="project" value="UniProtKB-SubCell"/>
</dbReference>
<organism evidence="6 7">
    <name type="scientific">Endozoicomonas numazuensis</name>
    <dbReference type="NCBI Taxonomy" id="1137799"/>
    <lineage>
        <taxon>Bacteria</taxon>
        <taxon>Pseudomonadati</taxon>
        <taxon>Pseudomonadota</taxon>
        <taxon>Gammaproteobacteria</taxon>
        <taxon>Oceanospirillales</taxon>
        <taxon>Endozoicomonadaceae</taxon>
        <taxon>Endozoicomonas</taxon>
    </lineage>
</organism>
<evidence type="ECO:0000313" key="7">
    <source>
        <dbReference type="Proteomes" id="UP000028073"/>
    </source>
</evidence>
<dbReference type="PRINTS" id="PR01023">
    <property type="entry name" value="NAFLGMOTY"/>
</dbReference>
<dbReference type="Gene3D" id="2.60.40.2540">
    <property type="match status" value="1"/>
</dbReference>
<keyword evidence="7" id="KW-1185">Reference proteome</keyword>
<dbReference type="CDD" id="cd07185">
    <property type="entry name" value="OmpA_C-like"/>
    <property type="match status" value="1"/>
</dbReference>
<keyword evidence="4" id="KW-0732">Signal</keyword>
<dbReference type="Gene3D" id="3.30.1330.60">
    <property type="entry name" value="OmpA-like domain"/>
    <property type="match status" value="1"/>
</dbReference>
<dbReference type="InterPro" id="IPR006664">
    <property type="entry name" value="OMP_bac"/>
</dbReference>
<dbReference type="PANTHER" id="PTHR30329:SF17">
    <property type="entry name" value="LIPOPROTEIN YFIB-RELATED"/>
    <property type="match status" value="1"/>
</dbReference>
<dbReference type="SUPFAM" id="SSF103088">
    <property type="entry name" value="OmpA-like"/>
    <property type="match status" value="1"/>
</dbReference>
<dbReference type="EMBL" id="JOKH01000005">
    <property type="protein sequence ID" value="KEQ16368.1"/>
    <property type="molecule type" value="Genomic_DNA"/>
</dbReference>
<dbReference type="OrthoDB" id="6905929at2"/>
<feature type="signal peptide" evidence="4">
    <location>
        <begin position="1"/>
        <end position="25"/>
    </location>
</feature>
<dbReference type="InterPro" id="IPR006665">
    <property type="entry name" value="OmpA-like"/>
</dbReference>
<dbReference type="STRING" id="1137799.GZ78_21035"/>
<evidence type="ECO:0000256" key="1">
    <source>
        <dbReference type="ARBA" id="ARBA00004442"/>
    </source>
</evidence>
<feature type="chain" id="PRO_5001760707" description="OmpA-like domain-containing protein" evidence="4">
    <location>
        <begin position="26"/>
        <end position="290"/>
    </location>
</feature>
<accession>A0A081ND45</accession>
<reference evidence="6 7" key="1">
    <citation type="submission" date="2014-06" db="EMBL/GenBank/DDBJ databases">
        <title>Whole Genome Sequences of Three Symbiotic Endozoicomonas Bacteria.</title>
        <authorList>
            <person name="Neave M.J."/>
            <person name="Apprill A."/>
            <person name="Voolstra C.R."/>
        </authorList>
    </citation>
    <scope>NUCLEOTIDE SEQUENCE [LARGE SCALE GENOMIC DNA]</scope>
    <source>
        <strain evidence="6 7">DSM 25634</strain>
    </source>
</reference>
<comment type="caution">
    <text evidence="6">The sequence shown here is derived from an EMBL/GenBank/DDBJ whole genome shotgun (WGS) entry which is preliminary data.</text>
</comment>
<evidence type="ECO:0000256" key="3">
    <source>
        <dbReference type="PROSITE-ProRule" id="PRU00473"/>
    </source>
</evidence>
<dbReference type="eggNOG" id="COG2885">
    <property type="taxonomic scope" value="Bacteria"/>
</dbReference>
<dbReference type="RefSeq" id="WP_034839820.1">
    <property type="nucleotide sequence ID" value="NZ_JOKH01000005.1"/>
</dbReference>
<dbReference type="Pfam" id="PF00691">
    <property type="entry name" value="OmpA"/>
    <property type="match status" value="1"/>
</dbReference>